<proteinExistence type="predicted"/>
<accession>A0ABV5NZ50</accession>
<organism evidence="3 4">
    <name type="scientific">Nonomuraea salmonea</name>
    <dbReference type="NCBI Taxonomy" id="46181"/>
    <lineage>
        <taxon>Bacteria</taxon>
        <taxon>Bacillati</taxon>
        <taxon>Actinomycetota</taxon>
        <taxon>Actinomycetes</taxon>
        <taxon>Streptosporangiales</taxon>
        <taxon>Streptosporangiaceae</taxon>
        <taxon>Nonomuraea</taxon>
    </lineage>
</organism>
<keyword evidence="2" id="KW-0812">Transmembrane</keyword>
<keyword evidence="2" id="KW-0472">Membrane</keyword>
<dbReference type="Proteomes" id="UP001589568">
    <property type="component" value="Unassembled WGS sequence"/>
</dbReference>
<feature type="region of interest" description="Disordered" evidence="1">
    <location>
        <begin position="1"/>
        <end position="33"/>
    </location>
</feature>
<feature type="compositionally biased region" description="Basic and acidic residues" evidence="1">
    <location>
        <begin position="146"/>
        <end position="156"/>
    </location>
</feature>
<evidence type="ECO:0000256" key="1">
    <source>
        <dbReference type="SAM" id="MobiDB-lite"/>
    </source>
</evidence>
<reference evidence="3 4" key="1">
    <citation type="submission" date="2024-09" db="EMBL/GenBank/DDBJ databases">
        <authorList>
            <person name="Sun Q."/>
            <person name="Mori K."/>
        </authorList>
    </citation>
    <scope>NUCLEOTIDE SEQUENCE [LARGE SCALE GENOMIC DNA]</scope>
    <source>
        <strain evidence="3 4">JCM 3324</strain>
    </source>
</reference>
<feature type="compositionally biased region" description="Acidic residues" evidence="1">
    <location>
        <begin position="118"/>
        <end position="138"/>
    </location>
</feature>
<sequence length="292" mass="31149">MGSLSPCPRCRAPQVAPDDRPAPSPYLDWEPERLPAEPPAWRRAPVLVGAVAALLVLALTGWLVVGRTDTGGAAAGSGGPAGTNQADVPPPVWESTPADDADPALATGDAAADAGAQTDDETDETDEQAEEPVEEQAEEQAGSGKEAGRQAQELEKLLSSSNSSRSDLTEAIDEAVLCERAGLDTIKDITNARRRQLTAARRLTVSALPDGAQLRDALVTALDASYQADLAFLRWARKLAADGCPGVGRDHPDYRRGLDWSKAAHEAKTRFVRTWRPVAEKYGLTVWKARQI</sequence>
<name>A0ABV5NZ50_9ACTN</name>
<evidence type="ECO:0000256" key="2">
    <source>
        <dbReference type="SAM" id="Phobius"/>
    </source>
</evidence>
<dbReference type="EMBL" id="JBHMCF010000042">
    <property type="protein sequence ID" value="MFB9475594.1"/>
    <property type="molecule type" value="Genomic_DNA"/>
</dbReference>
<evidence type="ECO:0000313" key="3">
    <source>
        <dbReference type="EMBL" id="MFB9475594.1"/>
    </source>
</evidence>
<protein>
    <submittedName>
        <fullName evidence="3">Uncharacterized protein</fullName>
    </submittedName>
</protein>
<feature type="compositionally biased region" description="Low complexity" evidence="1">
    <location>
        <begin position="103"/>
        <end position="117"/>
    </location>
</feature>
<keyword evidence="2" id="KW-1133">Transmembrane helix</keyword>
<feature type="transmembrane region" description="Helical" evidence="2">
    <location>
        <begin position="44"/>
        <end position="65"/>
    </location>
</feature>
<evidence type="ECO:0000313" key="4">
    <source>
        <dbReference type="Proteomes" id="UP001589568"/>
    </source>
</evidence>
<gene>
    <name evidence="3" type="ORF">ACFFR3_39410</name>
</gene>
<comment type="caution">
    <text evidence="3">The sequence shown here is derived from an EMBL/GenBank/DDBJ whole genome shotgun (WGS) entry which is preliminary data.</text>
</comment>
<keyword evidence="4" id="KW-1185">Reference proteome</keyword>
<feature type="region of interest" description="Disordered" evidence="1">
    <location>
        <begin position="73"/>
        <end position="166"/>
    </location>
</feature>
<dbReference type="RefSeq" id="WP_379484777.1">
    <property type="nucleotide sequence ID" value="NZ_JBHMCF010000042.1"/>
</dbReference>